<proteinExistence type="predicted"/>
<dbReference type="AlphaFoldDB" id="A0AAV3R603"/>
<evidence type="ECO:0008006" key="3">
    <source>
        <dbReference type="Google" id="ProtNLM"/>
    </source>
</evidence>
<name>A0AAV3R603_LITER</name>
<sequence length="610" mass="69724">MKQVWFIQGSPIKMFKWSVDFSPDKESSIKPVWVHFPGLPLYLFDPEPLASIANSIGHPIRYDSHNINRVKLGVASIWIGFEDEADPANNEGFWQLVEYEFVPSYCTDCSHVGHLASQCKGNKRLRDSSKTVFDDGGPRKKYADSPHPHTTALSKLKSVFKDWQKTEDGRQHVHLLLSYVNINFSFYITFVYAASKAPDRKVLWQALNNVAQVILPWSDGKVFSRLDRVLMNAKGMEVFPLLSVRHLARTTSDHSPLLVHARTQYEGKKGAFRFQSMWIKHAGLEQVVNDCWNRPVFGEPMVILCSKLKDLKKELKKWNIDVFGNVISLVESSEEEVIICEKIFEDTNTDAAKQELKKAKAQHVHNLEIEEEFLRQKSRIKWIKEADKSTSFFHAVIKNKHRRYNIPGTLIDGHWITENNLIAESDVQHFKVAFSNDLDPDYDEPLIDCIPNSVTDQQNTYLIAQPSLQEVRNVVFDMDRNSAAGPDGFNGTFFLHFWDIIAHDVNKAVSSFMTGQALPKAMTSTAIVLIPKCDGALTWKQYRPISLCNFTNKIISKVMSSRLANILPTLISEYQAGFVKHRLIQDNILLTRAHPLQRPALPWREFSAQT</sequence>
<dbReference type="EMBL" id="BAABME010007273">
    <property type="protein sequence ID" value="GAA0170510.1"/>
    <property type="molecule type" value="Genomic_DNA"/>
</dbReference>
<reference evidence="1 2" key="1">
    <citation type="submission" date="2024-01" db="EMBL/GenBank/DDBJ databases">
        <title>The complete chloroplast genome sequence of Lithospermum erythrorhizon: insights into the phylogenetic relationship among Boraginaceae species and the maternal lineages of purple gromwells.</title>
        <authorList>
            <person name="Okada T."/>
            <person name="Watanabe K."/>
        </authorList>
    </citation>
    <scope>NUCLEOTIDE SEQUENCE [LARGE SCALE GENOMIC DNA]</scope>
</reference>
<dbReference type="PANTHER" id="PTHR46890:SF28">
    <property type="entry name" value="REVERSE TRANSCRIPTASE DOMAIN-CONTAINING PROTEIN"/>
    <property type="match status" value="1"/>
</dbReference>
<dbReference type="InterPro" id="IPR052343">
    <property type="entry name" value="Retrotransposon-Effector_Assoc"/>
</dbReference>
<comment type="caution">
    <text evidence="1">The sequence shown here is derived from an EMBL/GenBank/DDBJ whole genome shotgun (WGS) entry which is preliminary data.</text>
</comment>
<dbReference type="Proteomes" id="UP001454036">
    <property type="component" value="Unassembled WGS sequence"/>
</dbReference>
<protein>
    <recommendedName>
        <fullName evidence="3">Reverse transcriptase domain-containing protein</fullName>
    </recommendedName>
</protein>
<evidence type="ECO:0000313" key="2">
    <source>
        <dbReference type="Proteomes" id="UP001454036"/>
    </source>
</evidence>
<organism evidence="1 2">
    <name type="scientific">Lithospermum erythrorhizon</name>
    <name type="common">Purple gromwell</name>
    <name type="synonym">Lithospermum officinale var. erythrorhizon</name>
    <dbReference type="NCBI Taxonomy" id="34254"/>
    <lineage>
        <taxon>Eukaryota</taxon>
        <taxon>Viridiplantae</taxon>
        <taxon>Streptophyta</taxon>
        <taxon>Embryophyta</taxon>
        <taxon>Tracheophyta</taxon>
        <taxon>Spermatophyta</taxon>
        <taxon>Magnoliopsida</taxon>
        <taxon>eudicotyledons</taxon>
        <taxon>Gunneridae</taxon>
        <taxon>Pentapetalae</taxon>
        <taxon>asterids</taxon>
        <taxon>lamiids</taxon>
        <taxon>Boraginales</taxon>
        <taxon>Boraginaceae</taxon>
        <taxon>Boraginoideae</taxon>
        <taxon>Lithospermeae</taxon>
        <taxon>Lithospermum</taxon>
    </lineage>
</organism>
<evidence type="ECO:0000313" key="1">
    <source>
        <dbReference type="EMBL" id="GAA0170510.1"/>
    </source>
</evidence>
<gene>
    <name evidence="1" type="ORF">LIER_24750</name>
</gene>
<dbReference type="PANTHER" id="PTHR46890">
    <property type="entry name" value="NON-LTR RETROLELEMENT REVERSE TRANSCRIPTASE-LIKE PROTEIN-RELATED"/>
    <property type="match status" value="1"/>
</dbReference>
<accession>A0AAV3R603</accession>
<keyword evidence="2" id="KW-1185">Reference proteome</keyword>